<sequence>MAMLAHVAHAPGIKLKGLHKSYSGEAVFRGVDLEFKAGELNVILGPSGCGKSTLLRIVAGLEAAGQGQILIGGHDVTHKSPIERGCAMVFQNYALYPHMSVRNNIGYALKLAGIERKERTRRILECATSLGLEDLLERKPGQLSGGQRQRVAIGRALVRKPPLLLFDEPLCNLDSALRHEMRMEIRRLHQQTGATILYVTHDQTEAMTLADRVVILNRGHVEQVGTPTDIYDRPASTFVAGFIGTPPMNLLPVRWLEGNALALADGQRLPLTLSSDAGTGSEWLLGLRPESLSVRQDGVTAQVQSSENLGSHSLLYCQLAGTRCVVSHPGRQLFTPGTMVRLGMLAIPSLFQAENGLCQPFSLTFE</sequence>
<dbReference type="InterPro" id="IPR008995">
    <property type="entry name" value="Mo/tungstate-bd_C_term_dom"/>
</dbReference>
<dbReference type="Pfam" id="PF08402">
    <property type="entry name" value="TOBE_2"/>
    <property type="match status" value="1"/>
</dbReference>
<dbReference type="GO" id="GO:0016887">
    <property type="term" value="F:ATP hydrolysis activity"/>
    <property type="evidence" value="ECO:0007669"/>
    <property type="project" value="InterPro"/>
</dbReference>
<evidence type="ECO:0000313" key="5">
    <source>
        <dbReference type="EMBL" id="NWB97031.1"/>
    </source>
</evidence>
<dbReference type="Gene3D" id="2.40.50.140">
    <property type="entry name" value="Nucleic acid-binding proteins"/>
    <property type="match status" value="1"/>
</dbReference>
<dbReference type="InterPro" id="IPR012340">
    <property type="entry name" value="NA-bd_OB-fold"/>
</dbReference>
<keyword evidence="3 5" id="KW-0067">ATP-binding</keyword>
<proteinExistence type="predicted"/>
<feature type="domain" description="ABC transporter" evidence="4">
    <location>
        <begin position="13"/>
        <end position="243"/>
    </location>
</feature>
<dbReference type="NCBIfam" id="NF008653">
    <property type="entry name" value="PRK11650.1"/>
    <property type="match status" value="1"/>
</dbReference>
<dbReference type="Gene3D" id="2.40.50.100">
    <property type="match status" value="1"/>
</dbReference>
<dbReference type="PANTHER" id="PTHR43875:SF1">
    <property type="entry name" value="OSMOPROTECTIVE COMPOUNDS UPTAKE ATP-BINDING PROTEIN GGTA"/>
    <property type="match status" value="1"/>
</dbReference>
<dbReference type="FunFam" id="3.40.50.300:FF:000042">
    <property type="entry name" value="Maltose/maltodextrin ABC transporter, ATP-binding protein"/>
    <property type="match status" value="1"/>
</dbReference>
<dbReference type="SMART" id="SM00382">
    <property type="entry name" value="AAA"/>
    <property type="match status" value="1"/>
</dbReference>
<name>A0A7Y7XC58_9PSED</name>
<protein>
    <submittedName>
        <fullName evidence="5">sn-glycerol-3-phosphate ABC transporter ATP-binding protein UgpC</fullName>
    </submittedName>
</protein>
<dbReference type="PROSITE" id="PS00211">
    <property type="entry name" value="ABC_TRANSPORTER_1"/>
    <property type="match status" value="1"/>
</dbReference>
<dbReference type="InterPro" id="IPR003439">
    <property type="entry name" value="ABC_transporter-like_ATP-bd"/>
</dbReference>
<keyword evidence="2" id="KW-0547">Nucleotide-binding</keyword>
<evidence type="ECO:0000259" key="4">
    <source>
        <dbReference type="PROSITE" id="PS50893"/>
    </source>
</evidence>
<dbReference type="InterPro" id="IPR017871">
    <property type="entry name" value="ABC_transporter-like_CS"/>
</dbReference>
<dbReference type="SUPFAM" id="SSF50331">
    <property type="entry name" value="MOP-like"/>
    <property type="match status" value="1"/>
</dbReference>
<evidence type="ECO:0000256" key="3">
    <source>
        <dbReference type="ARBA" id="ARBA00022840"/>
    </source>
</evidence>
<dbReference type="EMBL" id="JACAQB010000006">
    <property type="protein sequence ID" value="NWB97031.1"/>
    <property type="molecule type" value="Genomic_DNA"/>
</dbReference>
<evidence type="ECO:0000256" key="2">
    <source>
        <dbReference type="ARBA" id="ARBA00022741"/>
    </source>
</evidence>
<dbReference type="Proteomes" id="UP000539985">
    <property type="component" value="Unassembled WGS sequence"/>
</dbReference>
<dbReference type="InterPro" id="IPR003593">
    <property type="entry name" value="AAA+_ATPase"/>
</dbReference>
<keyword evidence="1" id="KW-0813">Transport</keyword>
<dbReference type="InterPro" id="IPR047641">
    <property type="entry name" value="ABC_transpr_MalK/UgpC-like"/>
</dbReference>
<dbReference type="GO" id="GO:0005524">
    <property type="term" value="F:ATP binding"/>
    <property type="evidence" value="ECO:0007669"/>
    <property type="project" value="UniProtKB-KW"/>
</dbReference>
<dbReference type="Pfam" id="PF00005">
    <property type="entry name" value="ABC_tran"/>
    <property type="match status" value="1"/>
</dbReference>
<dbReference type="GO" id="GO:0055052">
    <property type="term" value="C:ATP-binding cassette (ABC) transporter complex, substrate-binding subunit-containing"/>
    <property type="evidence" value="ECO:0007669"/>
    <property type="project" value="TreeGrafter"/>
</dbReference>
<evidence type="ECO:0000256" key="1">
    <source>
        <dbReference type="ARBA" id="ARBA00022448"/>
    </source>
</evidence>
<gene>
    <name evidence="5" type="primary">ugpC</name>
    <name evidence="5" type="ORF">HX882_14120</name>
</gene>
<organism evidence="5 6">
    <name type="scientific">Pseudomonas gingeri</name>
    <dbReference type="NCBI Taxonomy" id="117681"/>
    <lineage>
        <taxon>Bacteria</taxon>
        <taxon>Pseudomonadati</taxon>
        <taxon>Pseudomonadota</taxon>
        <taxon>Gammaproteobacteria</taxon>
        <taxon>Pseudomonadales</taxon>
        <taxon>Pseudomonadaceae</taxon>
        <taxon>Pseudomonas</taxon>
    </lineage>
</organism>
<reference evidence="5 6" key="1">
    <citation type="submission" date="2020-04" db="EMBL/GenBank/DDBJ databases">
        <title>Molecular characterization of pseudomonads from Agaricus bisporus reveal novel blotch 2 pathogens in Western Europe.</title>
        <authorList>
            <person name="Taparia T."/>
            <person name="Krijger M."/>
            <person name="Haynes E."/>
            <person name="Elpinstone J.G."/>
            <person name="Noble R."/>
            <person name="Van Der Wolf J."/>
        </authorList>
    </citation>
    <scope>NUCLEOTIDE SEQUENCE [LARGE SCALE GENOMIC DNA]</scope>
    <source>
        <strain evidence="5 6">H7001</strain>
    </source>
</reference>
<dbReference type="GO" id="GO:0140359">
    <property type="term" value="F:ABC-type transporter activity"/>
    <property type="evidence" value="ECO:0007669"/>
    <property type="project" value="UniProtKB-ARBA"/>
</dbReference>
<dbReference type="PANTHER" id="PTHR43875">
    <property type="entry name" value="MALTODEXTRIN IMPORT ATP-BINDING PROTEIN MSMX"/>
    <property type="match status" value="1"/>
</dbReference>
<dbReference type="AlphaFoldDB" id="A0A7Y7XC58"/>
<evidence type="ECO:0000313" key="6">
    <source>
        <dbReference type="Proteomes" id="UP000539985"/>
    </source>
</evidence>
<dbReference type="PROSITE" id="PS50893">
    <property type="entry name" value="ABC_TRANSPORTER_2"/>
    <property type="match status" value="1"/>
</dbReference>
<dbReference type="SUPFAM" id="SSF52540">
    <property type="entry name" value="P-loop containing nucleoside triphosphate hydrolases"/>
    <property type="match status" value="1"/>
</dbReference>
<accession>A0A7Y7XC58</accession>
<dbReference type="InterPro" id="IPR027417">
    <property type="entry name" value="P-loop_NTPase"/>
</dbReference>
<dbReference type="Gene3D" id="3.40.50.300">
    <property type="entry name" value="P-loop containing nucleotide triphosphate hydrolases"/>
    <property type="match status" value="1"/>
</dbReference>
<comment type="caution">
    <text evidence="5">The sequence shown here is derived from an EMBL/GenBank/DDBJ whole genome shotgun (WGS) entry which is preliminary data.</text>
</comment>
<dbReference type="InterPro" id="IPR013611">
    <property type="entry name" value="Transp-assoc_OB_typ2"/>
</dbReference>